<comment type="caution">
    <text evidence="7">The sequence shown here is derived from an EMBL/GenBank/DDBJ whole genome shotgun (WGS) entry which is preliminary data.</text>
</comment>
<accession>A0A4R7W4Z6</accession>
<dbReference type="InterPro" id="IPR011701">
    <property type="entry name" value="MFS"/>
</dbReference>
<dbReference type="PANTHER" id="PTHR23513:SF11">
    <property type="entry name" value="STAPHYLOFERRIN A TRANSPORTER"/>
    <property type="match status" value="1"/>
</dbReference>
<feature type="transmembrane region" description="Helical" evidence="6">
    <location>
        <begin position="153"/>
        <end position="172"/>
    </location>
</feature>
<sequence length="423" mass="44349">MPGDDHARDDRVTYADIFAEREFRALFTSRTLSTIGDYIARAALVIAVFAETKSTALMGITFALTTLPDLIGGPVLAGLADRYPRRVVMVVTDVGRALLLLVMAIPGMPLLALWVLLFVVRLVDAPFNSAYISTMSVVLPGRRLVKGTAVTQLVNHVAYTVGYAAGGVIVGLTGLSVVLVFNAATFALSALAILLGVLARPATAHADSAPTWLGSTRAAFRYITAHPRLWLIMLFTFPIAATLASETLAAPYSVQIGHGSAVGGLLMGSGPAGIVIGLWLLPMVIPDQRTKHVVLLSITCCAPLALFVLVPGVLAASLLVVASGIALYFWIPLAAEFTQAVPDEMRGQAVGLLTMTMRVTQGIAILIFGLAAQNALSSTVISTSGVIGTAMVVVLSVAWVRASKSSPIAVAPRTIPPRGDTVQ</sequence>
<dbReference type="GO" id="GO:0005886">
    <property type="term" value="C:plasma membrane"/>
    <property type="evidence" value="ECO:0007669"/>
    <property type="project" value="UniProtKB-SubCell"/>
</dbReference>
<protein>
    <submittedName>
        <fullName evidence="7">Putative MFS family arabinose efflux permease</fullName>
    </submittedName>
</protein>
<feature type="transmembrane region" description="Helical" evidence="6">
    <location>
        <begin position="349"/>
        <end position="372"/>
    </location>
</feature>
<dbReference type="PRINTS" id="PR01988">
    <property type="entry name" value="EXPORTERBACE"/>
</dbReference>
<evidence type="ECO:0000256" key="4">
    <source>
        <dbReference type="ARBA" id="ARBA00022989"/>
    </source>
</evidence>
<proteinExistence type="predicted"/>
<dbReference type="PANTHER" id="PTHR23513">
    <property type="entry name" value="INTEGRAL MEMBRANE EFFLUX PROTEIN-RELATED"/>
    <property type="match status" value="1"/>
</dbReference>
<dbReference type="CDD" id="cd06173">
    <property type="entry name" value="MFS_MefA_like"/>
    <property type="match status" value="1"/>
</dbReference>
<keyword evidence="4 6" id="KW-1133">Transmembrane helix</keyword>
<keyword evidence="8" id="KW-1185">Reference proteome</keyword>
<name>A0A4R7W4Z6_9PSEU</name>
<dbReference type="SUPFAM" id="SSF103473">
    <property type="entry name" value="MFS general substrate transporter"/>
    <property type="match status" value="1"/>
</dbReference>
<feature type="transmembrane region" description="Helical" evidence="6">
    <location>
        <begin position="293"/>
        <end position="310"/>
    </location>
</feature>
<dbReference type="InterPro" id="IPR022324">
    <property type="entry name" value="Bacilysin_exporter_BacE_put"/>
</dbReference>
<keyword evidence="2" id="KW-1003">Cell membrane</keyword>
<dbReference type="OrthoDB" id="3227279at2"/>
<evidence type="ECO:0000256" key="2">
    <source>
        <dbReference type="ARBA" id="ARBA00022475"/>
    </source>
</evidence>
<dbReference type="GO" id="GO:0022857">
    <property type="term" value="F:transmembrane transporter activity"/>
    <property type="evidence" value="ECO:0007669"/>
    <property type="project" value="InterPro"/>
</dbReference>
<dbReference type="InterPro" id="IPR036259">
    <property type="entry name" value="MFS_trans_sf"/>
</dbReference>
<dbReference type="EMBL" id="SOCP01000001">
    <property type="protein sequence ID" value="TDV57810.1"/>
    <property type="molecule type" value="Genomic_DNA"/>
</dbReference>
<comment type="subcellular location">
    <subcellularLocation>
        <location evidence="1">Cell membrane</location>
        <topology evidence="1">Multi-pass membrane protein</topology>
    </subcellularLocation>
</comment>
<keyword evidence="5 6" id="KW-0472">Membrane</keyword>
<dbReference type="AlphaFoldDB" id="A0A4R7W4Z6"/>
<feature type="transmembrane region" description="Helical" evidence="6">
    <location>
        <begin position="56"/>
        <end position="77"/>
    </location>
</feature>
<dbReference type="RefSeq" id="WP_133901032.1">
    <property type="nucleotide sequence ID" value="NZ_SOCP01000001.1"/>
</dbReference>
<evidence type="ECO:0000256" key="3">
    <source>
        <dbReference type="ARBA" id="ARBA00022692"/>
    </source>
</evidence>
<reference evidence="7 8" key="1">
    <citation type="submission" date="2019-03" db="EMBL/GenBank/DDBJ databases">
        <title>Genomic Encyclopedia of Archaeal and Bacterial Type Strains, Phase II (KMG-II): from individual species to whole genera.</title>
        <authorList>
            <person name="Goeker M."/>
        </authorList>
    </citation>
    <scope>NUCLEOTIDE SEQUENCE [LARGE SCALE GENOMIC DNA]</scope>
    <source>
        <strain evidence="7 8">DSM 45499</strain>
    </source>
</reference>
<keyword evidence="3 6" id="KW-0812">Transmembrane</keyword>
<gene>
    <name evidence="7" type="ORF">CLV71_101683</name>
</gene>
<feature type="transmembrane region" description="Helical" evidence="6">
    <location>
        <begin position="316"/>
        <end position="337"/>
    </location>
</feature>
<evidence type="ECO:0000256" key="5">
    <source>
        <dbReference type="ARBA" id="ARBA00023136"/>
    </source>
</evidence>
<feature type="transmembrane region" description="Helical" evidence="6">
    <location>
        <begin position="378"/>
        <end position="400"/>
    </location>
</feature>
<evidence type="ECO:0000313" key="7">
    <source>
        <dbReference type="EMBL" id="TDV57810.1"/>
    </source>
</evidence>
<evidence type="ECO:0000313" key="8">
    <source>
        <dbReference type="Proteomes" id="UP000294927"/>
    </source>
</evidence>
<dbReference type="Proteomes" id="UP000294927">
    <property type="component" value="Unassembled WGS sequence"/>
</dbReference>
<feature type="transmembrane region" description="Helical" evidence="6">
    <location>
        <begin position="178"/>
        <end position="199"/>
    </location>
</feature>
<dbReference type="Pfam" id="PF07690">
    <property type="entry name" value="MFS_1"/>
    <property type="match status" value="1"/>
</dbReference>
<dbReference type="Gene3D" id="1.20.1250.20">
    <property type="entry name" value="MFS general substrate transporter like domains"/>
    <property type="match status" value="1"/>
</dbReference>
<feature type="transmembrane region" description="Helical" evidence="6">
    <location>
        <begin position="98"/>
        <end position="119"/>
    </location>
</feature>
<feature type="transmembrane region" description="Helical" evidence="6">
    <location>
        <begin position="261"/>
        <end position="281"/>
    </location>
</feature>
<organism evidence="7 8">
    <name type="scientific">Actinophytocola oryzae</name>
    <dbReference type="NCBI Taxonomy" id="502181"/>
    <lineage>
        <taxon>Bacteria</taxon>
        <taxon>Bacillati</taxon>
        <taxon>Actinomycetota</taxon>
        <taxon>Actinomycetes</taxon>
        <taxon>Pseudonocardiales</taxon>
        <taxon>Pseudonocardiaceae</taxon>
    </lineage>
</organism>
<evidence type="ECO:0000256" key="1">
    <source>
        <dbReference type="ARBA" id="ARBA00004651"/>
    </source>
</evidence>
<feature type="transmembrane region" description="Helical" evidence="6">
    <location>
        <begin position="229"/>
        <end position="249"/>
    </location>
</feature>
<evidence type="ECO:0000256" key="6">
    <source>
        <dbReference type="SAM" id="Phobius"/>
    </source>
</evidence>